<dbReference type="RefSeq" id="WP_075698622.1">
    <property type="nucleotide sequence ID" value="NZ_CP074126.1"/>
</dbReference>
<evidence type="ECO:0000256" key="4">
    <source>
        <dbReference type="ARBA" id="ARBA00023172"/>
    </source>
</evidence>
<dbReference type="Gene3D" id="1.10.150.130">
    <property type="match status" value="1"/>
</dbReference>
<protein>
    <submittedName>
        <fullName evidence="6">Site-specific integrase</fullName>
    </submittedName>
</protein>
<evidence type="ECO:0000313" key="7">
    <source>
        <dbReference type="Proteomes" id="UP000680706"/>
    </source>
</evidence>
<dbReference type="EMBL" id="CP074126">
    <property type="protein sequence ID" value="QUS54069.1"/>
    <property type="molecule type" value="Genomic_DNA"/>
</dbReference>
<evidence type="ECO:0000256" key="1">
    <source>
        <dbReference type="ARBA" id="ARBA00008857"/>
    </source>
</evidence>
<organism evidence="6 7">
    <name type="scientific">Pseudovibrio brasiliensis</name>
    <dbReference type="NCBI Taxonomy" id="1898042"/>
    <lineage>
        <taxon>Bacteria</taxon>
        <taxon>Pseudomonadati</taxon>
        <taxon>Pseudomonadota</taxon>
        <taxon>Alphaproteobacteria</taxon>
        <taxon>Hyphomicrobiales</taxon>
        <taxon>Stappiaceae</taxon>
        <taxon>Pseudovibrio</taxon>
    </lineage>
</organism>
<keyword evidence="2" id="KW-0229">DNA integration</keyword>
<dbReference type="InterPro" id="IPR025166">
    <property type="entry name" value="Integrase_DNA_bind_dom"/>
</dbReference>
<keyword evidence="4" id="KW-0233">DNA recombination</keyword>
<dbReference type="InterPro" id="IPR010998">
    <property type="entry name" value="Integrase_recombinase_N"/>
</dbReference>
<sequence length="416" mass="47242">MPNLTKRTVDAAKPTSKKHFLWDSKLKGFGLQVMPSGAKTLVVQYRTHEGRSRRMSLGKYGELTPDQARGLATNVLATVRNGDDPLLKRENKRIAPTVNVLLDVYMSKHVQVHNKPKTMKDIERLLRRCVRSRLGHMKLSSVRRQDIAKLHHALRATPRQANQVLAVLSKAFNLAEVWGLRPEHSNPVRLVKRYKENERDRFLSEEELQRLGRTLELADQEGLPWIIKAGKRTAKHLPKDAAKRKTPVNPRALCCLRLLFYTGARLSEIATLKWKHIDFELATFALPSRKGDERKPHPVSSSAIEILSEFPRVDGSPYVLPGCKDPTQPISIEVIENAWQRIRIHANIPDVRIHDLRHTVGTFAAQAGSNAFLISHLLRHRNVTITNRYVNHDAHPIRVLSEAIGERIEAGLQGEE</sequence>
<dbReference type="Gene3D" id="3.30.160.390">
    <property type="entry name" value="Integrase, DNA-binding domain"/>
    <property type="match status" value="1"/>
</dbReference>
<proteinExistence type="inferred from homology"/>
<dbReference type="InterPro" id="IPR002104">
    <property type="entry name" value="Integrase_catalytic"/>
</dbReference>
<evidence type="ECO:0000256" key="3">
    <source>
        <dbReference type="ARBA" id="ARBA00023125"/>
    </source>
</evidence>
<reference evidence="6 7" key="1">
    <citation type="journal article" date="2021" name="Angew. Chem. Int. Ed. Engl.">
        <title>A novel family of nonribosomal peptides modulate collective behavior in Pseudovibrio bacteria isolated from marine sponges.</title>
        <authorList>
            <person name="Ioca L.P."/>
            <person name="Dai Y."/>
            <person name="Kunakom S."/>
            <person name="Diaz-Espinosa J."/>
            <person name="Krunic A."/>
            <person name="Crnkovic C.M."/>
            <person name="Orjala J."/>
            <person name="Sanchez L.M."/>
            <person name="Ferreira A.G."/>
            <person name="Berlinck R.G.S."/>
            <person name="Eustaquio A.S."/>
        </authorList>
    </citation>
    <scope>NUCLEOTIDE SEQUENCE [LARGE SCALE GENOMIC DNA]</scope>
    <source>
        <strain evidence="6 7">Ab134</strain>
    </source>
</reference>
<dbReference type="PANTHER" id="PTHR30629:SF2">
    <property type="entry name" value="PROPHAGE INTEGRASE INTS-RELATED"/>
    <property type="match status" value="1"/>
</dbReference>
<dbReference type="CDD" id="cd00796">
    <property type="entry name" value="INT_Rci_Hp1_C"/>
    <property type="match status" value="1"/>
</dbReference>
<dbReference type="InterPro" id="IPR038488">
    <property type="entry name" value="Integrase_DNA-bd_sf"/>
</dbReference>
<dbReference type="InterPro" id="IPR050808">
    <property type="entry name" value="Phage_Integrase"/>
</dbReference>
<evidence type="ECO:0000256" key="2">
    <source>
        <dbReference type="ARBA" id="ARBA00022908"/>
    </source>
</evidence>
<dbReference type="SUPFAM" id="SSF56349">
    <property type="entry name" value="DNA breaking-rejoining enzymes"/>
    <property type="match status" value="1"/>
</dbReference>
<evidence type="ECO:0000259" key="5">
    <source>
        <dbReference type="PROSITE" id="PS51898"/>
    </source>
</evidence>
<dbReference type="PANTHER" id="PTHR30629">
    <property type="entry name" value="PROPHAGE INTEGRASE"/>
    <property type="match status" value="1"/>
</dbReference>
<dbReference type="Pfam" id="PF00589">
    <property type="entry name" value="Phage_integrase"/>
    <property type="match status" value="1"/>
</dbReference>
<dbReference type="InterPro" id="IPR013762">
    <property type="entry name" value="Integrase-like_cat_sf"/>
</dbReference>
<dbReference type="InterPro" id="IPR011010">
    <property type="entry name" value="DNA_brk_join_enz"/>
</dbReference>
<accession>A0ABX8AK42</accession>
<comment type="similarity">
    <text evidence="1">Belongs to the 'phage' integrase family.</text>
</comment>
<feature type="domain" description="Tyr recombinase" evidence="5">
    <location>
        <begin position="198"/>
        <end position="404"/>
    </location>
</feature>
<dbReference type="Proteomes" id="UP000680706">
    <property type="component" value="Chromosome"/>
</dbReference>
<gene>
    <name evidence="6" type="ORF">KGB56_11555</name>
</gene>
<evidence type="ECO:0000313" key="6">
    <source>
        <dbReference type="EMBL" id="QUS54069.1"/>
    </source>
</evidence>
<name>A0ABX8AK42_9HYPH</name>
<dbReference type="Pfam" id="PF13356">
    <property type="entry name" value="Arm-DNA-bind_3"/>
    <property type="match status" value="1"/>
</dbReference>
<dbReference type="PROSITE" id="PS51898">
    <property type="entry name" value="TYR_RECOMBINASE"/>
    <property type="match status" value="1"/>
</dbReference>
<keyword evidence="7" id="KW-1185">Reference proteome</keyword>
<dbReference type="Gene3D" id="1.10.443.10">
    <property type="entry name" value="Intergrase catalytic core"/>
    <property type="match status" value="1"/>
</dbReference>
<keyword evidence="3" id="KW-0238">DNA-binding</keyword>